<dbReference type="AlphaFoldDB" id="A0A644TSW1"/>
<dbReference type="HAMAP" id="MF_01845">
    <property type="entry name" value="UPF0597"/>
    <property type="match status" value="1"/>
</dbReference>
<proteinExistence type="inferred from homology"/>
<dbReference type="InterPro" id="IPR005130">
    <property type="entry name" value="Ser_deHydtase-like_asu"/>
</dbReference>
<dbReference type="PANTHER" id="PTHR30501:SF2">
    <property type="entry name" value="UPF0597 PROTEIN YHAM"/>
    <property type="match status" value="1"/>
</dbReference>
<dbReference type="GO" id="GO:0080146">
    <property type="term" value="F:L-cysteine desulfhydrase activity"/>
    <property type="evidence" value="ECO:0007669"/>
    <property type="project" value="TreeGrafter"/>
</dbReference>
<evidence type="ECO:0000313" key="2">
    <source>
        <dbReference type="EMBL" id="MPL69965.1"/>
    </source>
</evidence>
<organism evidence="2">
    <name type="scientific">bioreactor metagenome</name>
    <dbReference type="NCBI Taxonomy" id="1076179"/>
    <lineage>
        <taxon>unclassified sequences</taxon>
        <taxon>metagenomes</taxon>
        <taxon>ecological metagenomes</taxon>
    </lineage>
</organism>
<dbReference type="Pfam" id="PF03313">
    <property type="entry name" value="SDH_alpha"/>
    <property type="match status" value="1"/>
</dbReference>
<gene>
    <name evidence="2" type="ORF">SDC9_15716</name>
</gene>
<reference evidence="2" key="1">
    <citation type="submission" date="2019-08" db="EMBL/GenBank/DDBJ databases">
        <authorList>
            <person name="Kucharzyk K."/>
            <person name="Murdoch R.W."/>
            <person name="Higgins S."/>
            <person name="Loffler F."/>
        </authorList>
    </citation>
    <scope>NUCLEOTIDE SEQUENCE</scope>
</reference>
<comment type="caution">
    <text evidence="2">The sequence shown here is derived from an EMBL/GenBank/DDBJ whole genome shotgun (WGS) entry which is preliminary data.</text>
</comment>
<name>A0A644TSW1_9ZZZZ</name>
<evidence type="ECO:0000259" key="1">
    <source>
        <dbReference type="Pfam" id="PF03313"/>
    </source>
</evidence>
<dbReference type="EMBL" id="VSSQ01000050">
    <property type="protein sequence ID" value="MPL69965.1"/>
    <property type="molecule type" value="Genomic_DNA"/>
</dbReference>
<dbReference type="GO" id="GO:0019450">
    <property type="term" value="P:L-cysteine catabolic process to pyruvate"/>
    <property type="evidence" value="ECO:0007669"/>
    <property type="project" value="TreeGrafter"/>
</dbReference>
<protein>
    <recommendedName>
        <fullName evidence="1">Serine dehydratase-like alpha subunit domain-containing protein</fullName>
    </recommendedName>
</protein>
<feature type="domain" description="Serine dehydratase-like alpha subunit" evidence="1">
    <location>
        <begin position="182"/>
        <end position="413"/>
    </location>
</feature>
<sequence length="420" mass="46043">MLKNEIIKQLLKENIILATGCTEPVAVALCVAKAKETLGKEPQRIELHLSPNIIKNAMGVGIPGTNMKGLPIAVAIGVVGGDSSKGLDVLNEAKTHLDKAKQWLKENKLEVIHAKDVDKLYIECRAYFNEEFSKVIICKTHQNFTHIQNNEEVIFHKEEQPQEQTNTNENVIITANDVFNYATKTNLEELEWVMDVARVIKVTSEEGLKGDYGLKIGKLIHSNCNINIKESVIAKTCAASDARMDGVSLPVYSNSGSGNQGITCTMPVYEYGVQTNKTNEEIIRALVLSHLMSIYIKQYIGRLSALCGIVNASIGVSAALVYLQGGTYEQVCYSIKNMINTITGMICDGAKPSCALKISAGLNAAFDSSTLALSNIVVDETDGISEKDIERSIKNLGKIGRYGMDEIDQMILEIMTHKEN</sequence>
<dbReference type="PANTHER" id="PTHR30501">
    <property type="entry name" value="UPF0597 PROTEIN YHAM"/>
    <property type="match status" value="1"/>
</dbReference>
<dbReference type="InterPro" id="IPR021144">
    <property type="entry name" value="UPF0597"/>
</dbReference>
<dbReference type="PIRSF" id="PIRSF006054">
    <property type="entry name" value="UCP006054"/>
    <property type="match status" value="1"/>
</dbReference>
<accession>A0A644TSW1</accession>